<keyword evidence="2" id="KW-1185">Reference proteome</keyword>
<evidence type="ECO:0000313" key="2">
    <source>
        <dbReference type="Proteomes" id="UP000015105"/>
    </source>
</evidence>
<dbReference type="AlphaFoldDB" id="A0A453JCB7"/>
<dbReference type="STRING" id="200361.A0A453JCB7"/>
<name>A0A453JCB7_AEGTS</name>
<reference evidence="1" key="4">
    <citation type="submission" date="2019-03" db="UniProtKB">
        <authorList>
            <consortium name="EnsemblPlants"/>
        </authorList>
    </citation>
    <scope>IDENTIFICATION</scope>
</reference>
<evidence type="ECO:0000313" key="1">
    <source>
        <dbReference type="EnsemblPlants" id="AET4Gv20864900.1"/>
    </source>
</evidence>
<dbReference type="EnsemblPlants" id="AET4Gv20864900.1">
    <property type="protein sequence ID" value="AET4Gv20864900.1"/>
    <property type="gene ID" value="AET4Gv20864900"/>
</dbReference>
<reference evidence="2" key="1">
    <citation type="journal article" date="2014" name="Science">
        <title>Ancient hybridizations among the ancestral genomes of bread wheat.</title>
        <authorList>
            <consortium name="International Wheat Genome Sequencing Consortium,"/>
            <person name="Marcussen T."/>
            <person name="Sandve S.R."/>
            <person name="Heier L."/>
            <person name="Spannagl M."/>
            <person name="Pfeifer M."/>
            <person name="Jakobsen K.S."/>
            <person name="Wulff B.B."/>
            <person name="Steuernagel B."/>
            <person name="Mayer K.F."/>
            <person name="Olsen O.A."/>
        </authorList>
    </citation>
    <scope>NUCLEOTIDE SEQUENCE [LARGE SCALE GENOMIC DNA]</scope>
    <source>
        <strain evidence="2">cv. AL8/78</strain>
    </source>
</reference>
<reference evidence="1" key="3">
    <citation type="journal article" date="2017" name="Nature">
        <title>Genome sequence of the progenitor of the wheat D genome Aegilops tauschii.</title>
        <authorList>
            <person name="Luo M.C."/>
            <person name="Gu Y.Q."/>
            <person name="Puiu D."/>
            <person name="Wang H."/>
            <person name="Twardziok S.O."/>
            <person name="Deal K.R."/>
            <person name="Huo N."/>
            <person name="Zhu T."/>
            <person name="Wang L."/>
            <person name="Wang Y."/>
            <person name="McGuire P.E."/>
            <person name="Liu S."/>
            <person name="Long H."/>
            <person name="Ramasamy R.K."/>
            <person name="Rodriguez J.C."/>
            <person name="Van S.L."/>
            <person name="Yuan L."/>
            <person name="Wang Z."/>
            <person name="Xia Z."/>
            <person name="Xiao L."/>
            <person name="Anderson O.D."/>
            <person name="Ouyang S."/>
            <person name="Liang Y."/>
            <person name="Zimin A.V."/>
            <person name="Pertea G."/>
            <person name="Qi P."/>
            <person name="Bennetzen J.L."/>
            <person name="Dai X."/>
            <person name="Dawson M.W."/>
            <person name="Muller H.G."/>
            <person name="Kugler K."/>
            <person name="Rivarola-Duarte L."/>
            <person name="Spannagl M."/>
            <person name="Mayer K.F.X."/>
            <person name="Lu F.H."/>
            <person name="Bevan M.W."/>
            <person name="Leroy P."/>
            <person name="Li P."/>
            <person name="You F.M."/>
            <person name="Sun Q."/>
            <person name="Liu Z."/>
            <person name="Lyons E."/>
            <person name="Wicker T."/>
            <person name="Salzberg S.L."/>
            <person name="Devos K.M."/>
            <person name="Dvorak J."/>
        </authorList>
    </citation>
    <scope>NUCLEOTIDE SEQUENCE [LARGE SCALE GENOMIC DNA]</scope>
    <source>
        <strain evidence="1">cv. AL8/78</strain>
    </source>
</reference>
<reference evidence="1" key="5">
    <citation type="journal article" date="2021" name="G3 (Bethesda)">
        <title>Aegilops tauschii genome assembly Aet v5.0 features greater sequence contiguity and improved annotation.</title>
        <authorList>
            <person name="Wang L."/>
            <person name="Zhu T."/>
            <person name="Rodriguez J.C."/>
            <person name="Deal K.R."/>
            <person name="Dubcovsky J."/>
            <person name="McGuire P.E."/>
            <person name="Lux T."/>
            <person name="Spannagl M."/>
            <person name="Mayer K.F.X."/>
            <person name="Baldrich P."/>
            <person name="Meyers B.C."/>
            <person name="Huo N."/>
            <person name="Gu Y.Q."/>
            <person name="Zhou H."/>
            <person name="Devos K.M."/>
            <person name="Bennetzen J.L."/>
            <person name="Unver T."/>
            <person name="Budak H."/>
            <person name="Gulick P.J."/>
            <person name="Galiba G."/>
            <person name="Kalapos B."/>
            <person name="Nelson D.R."/>
            <person name="Li P."/>
            <person name="You F.M."/>
            <person name="Luo M.C."/>
            <person name="Dvorak J."/>
        </authorList>
    </citation>
    <scope>NUCLEOTIDE SEQUENCE [LARGE SCALE GENOMIC DNA]</scope>
    <source>
        <strain evidence="1">cv. AL8/78</strain>
    </source>
</reference>
<organism evidence="1 2">
    <name type="scientific">Aegilops tauschii subsp. strangulata</name>
    <name type="common">Goatgrass</name>
    <dbReference type="NCBI Taxonomy" id="200361"/>
    <lineage>
        <taxon>Eukaryota</taxon>
        <taxon>Viridiplantae</taxon>
        <taxon>Streptophyta</taxon>
        <taxon>Embryophyta</taxon>
        <taxon>Tracheophyta</taxon>
        <taxon>Spermatophyta</taxon>
        <taxon>Magnoliopsida</taxon>
        <taxon>Liliopsida</taxon>
        <taxon>Poales</taxon>
        <taxon>Poaceae</taxon>
        <taxon>BOP clade</taxon>
        <taxon>Pooideae</taxon>
        <taxon>Triticodae</taxon>
        <taxon>Triticeae</taxon>
        <taxon>Triticinae</taxon>
        <taxon>Aegilops</taxon>
    </lineage>
</organism>
<dbReference type="Proteomes" id="UP000015105">
    <property type="component" value="Chromosome 4D"/>
</dbReference>
<dbReference type="Gramene" id="AET4Gv20864900.1">
    <property type="protein sequence ID" value="AET4Gv20864900.1"/>
    <property type="gene ID" value="AET4Gv20864900"/>
</dbReference>
<reference evidence="2" key="2">
    <citation type="journal article" date="2017" name="Nat. Plants">
        <title>The Aegilops tauschii genome reveals multiple impacts of transposons.</title>
        <authorList>
            <person name="Zhao G."/>
            <person name="Zou C."/>
            <person name="Li K."/>
            <person name="Wang K."/>
            <person name="Li T."/>
            <person name="Gao L."/>
            <person name="Zhang X."/>
            <person name="Wang H."/>
            <person name="Yang Z."/>
            <person name="Liu X."/>
            <person name="Jiang W."/>
            <person name="Mao L."/>
            <person name="Kong X."/>
            <person name="Jiao Y."/>
            <person name="Jia J."/>
        </authorList>
    </citation>
    <scope>NUCLEOTIDE SEQUENCE [LARGE SCALE GENOMIC DNA]</scope>
    <source>
        <strain evidence="2">cv. AL8/78</strain>
    </source>
</reference>
<proteinExistence type="predicted"/>
<protein>
    <recommendedName>
        <fullName evidence="3">Reverse transcriptase domain-containing protein</fullName>
    </recommendedName>
</protein>
<accession>A0A453JCB7</accession>
<evidence type="ECO:0008006" key="3">
    <source>
        <dbReference type="Google" id="ProtNLM"/>
    </source>
</evidence>
<sequence>DETVNSKNPIDVLNIKLKRFKKFFKGWGANLFGKSRKTRSELREELEHLEKMEETDVLSPELYERKVDILAELYNLLVEEEVAWMQKSHENWLLKGDRNTDYFHKIVNGGRRRNTIFSLSCGDGIIEGNNNLFKHATNFYKDLFGPAAGNLCKMRENMWESHEKLSDIDNFILTRPFSEIEIKNALFSMKPNKAPGPDNIPIEFFSTVGG</sequence>